<keyword evidence="2" id="KW-1185">Reference proteome</keyword>
<sequence>MTKLKDIIANKISVVEDVKDIHLELSSKKPNVDHDQMSLEKSLKGATWAPLAYICNNVMALPEDLAEKSELRKRDITKQEMVNALVHWCTHDVEDDEEFQWPFFTSMMLSQPEISWAQ</sequence>
<protein>
    <submittedName>
        <fullName evidence="1">Uncharacterized protein</fullName>
    </submittedName>
</protein>
<dbReference type="AlphaFoldDB" id="A0A4S8KVH0"/>
<gene>
    <name evidence="1" type="ORF">K435DRAFT_874930</name>
</gene>
<dbReference type="EMBL" id="ML179960">
    <property type="protein sequence ID" value="THU79924.1"/>
    <property type="molecule type" value="Genomic_DNA"/>
</dbReference>
<accession>A0A4S8KVH0</accession>
<organism evidence="1 2">
    <name type="scientific">Dendrothele bispora (strain CBS 962.96)</name>
    <dbReference type="NCBI Taxonomy" id="1314807"/>
    <lineage>
        <taxon>Eukaryota</taxon>
        <taxon>Fungi</taxon>
        <taxon>Dikarya</taxon>
        <taxon>Basidiomycota</taxon>
        <taxon>Agaricomycotina</taxon>
        <taxon>Agaricomycetes</taxon>
        <taxon>Agaricomycetidae</taxon>
        <taxon>Agaricales</taxon>
        <taxon>Agaricales incertae sedis</taxon>
        <taxon>Dendrothele</taxon>
    </lineage>
</organism>
<dbReference type="OrthoDB" id="2891933at2759"/>
<dbReference type="Proteomes" id="UP000297245">
    <property type="component" value="Unassembled WGS sequence"/>
</dbReference>
<reference evidence="1 2" key="1">
    <citation type="journal article" date="2019" name="Nat. Ecol. Evol.">
        <title>Megaphylogeny resolves global patterns of mushroom evolution.</title>
        <authorList>
            <person name="Varga T."/>
            <person name="Krizsan K."/>
            <person name="Foldi C."/>
            <person name="Dima B."/>
            <person name="Sanchez-Garcia M."/>
            <person name="Sanchez-Ramirez S."/>
            <person name="Szollosi G.J."/>
            <person name="Szarkandi J.G."/>
            <person name="Papp V."/>
            <person name="Albert L."/>
            <person name="Andreopoulos W."/>
            <person name="Angelini C."/>
            <person name="Antonin V."/>
            <person name="Barry K.W."/>
            <person name="Bougher N.L."/>
            <person name="Buchanan P."/>
            <person name="Buyck B."/>
            <person name="Bense V."/>
            <person name="Catcheside P."/>
            <person name="Chovatia M."/>
            <person name="Cooper J."/>
            <person name="Damon W."/>
            <person name="Desjardin D."/>
            <person name="Finy P."/>
            <person name="Geml J."/>
            <person name="Haridas S."/>
            <person name="Hughes K."/>
            <person name="Justo A."/>
            <person name="Karasinski D."/>
            <person name="Kautmanova I."/>
            <person name="Kiss B."/>
            <person name="Kocsube S."/>
            <person name="Kotiranta H."/>
            <person name="LaButti K.M."/>
            <person name="Lechner B.E."/>
            <person name="Liimatainen K."/>
            <person name="Lipzen A."/>
            <person name="Lukacs Z."/>
            <person name="Mihaltcheva S."/>
            <person name="Morgado L.N."/>
            <person name="Niskanen T."/>
            <person name="Noordeloos M.E."/>
            <person name="Ohm R.A."/>
            <person name="Ortiz-Santana B."/>
            <person name="Ovrebo C."/>
            <person name="Racz N."/>
            <person name="Riley R."/>
            <person name="Savchenko A."/>
            <person name="Shiryaev A."/>
            <person name="Soop K."/>
            <person name="Spirin V."/>
            <person name="Szebenyi C."/>
            <person name="Tomsovsky M."/>
            <person name="Tulloss R.E."/>
            <person name="Uehling J."/>
            <person name="Grigoriev I.V."/>
            <person name="Vagvolgyi C."/>
            <person name="Papp T."/>
            <person name="Martin F.M."/>
            <person name="Miettinen O."/>
            <person name="Hibbett D.S."/>
            <person name="Nagy L.G."/>
        </authorList>
    </citation>
    <scope>NUCLEOTIDE SEQUENCE [LARGE SCALE GENOMIC DNA]</scope>
    <source>
        <strain evidence="1 2">CBS 962.96</strain>
    </source>
</reference>
<name>A0A4S8KVH0_DENBC</name>
<proteinExistence type="predicted"/>
<evidence type="ECO:0000313" key="2">
    <source>
        <dbReference type="Proteomes" id="UP000297245"/>
    </source>
</evidence>
<evidence type="ECO:0000313" key="1">
    <source>
        <dbReference type="EMBL" id="THU79924.1"/>
    </source>
</evidence>